<gene>
    <name evidence="1" type="ORF">QVD17_31246</name>
</gene>
<proteinExistence type="predicted"/>
<dbReference type="EMBL" id="JAUHHV010000008">
    <property type="protein sequence ID" value="KAK1415464.1"/>
    <property type="molecule type" value="Genomic_DNA"/>
</dbReference>
<name>A0AAD8K321_TARER</name>
<evidence type="ECO:0000313" key="2">
    <source>
        <dbReference type="Proteomes" id="UP001229421"/>
    </source>
</evidence>
<dbReference type="AlphaFoldDB" id="A0AAD8K321"/>
<evidence type="ECO:0000313" key="1">
    <source>
        <dbReference type="EMBL" id="KAK1415464.1"/>
    </source>
</evidence>
<keyword evidence="2" id="KW-1185">Reference proteome</keyword>
<organism evidence="1 2">
    <name type="scientific">Tagetes erecta</name>
    <name type="common">African marigold</name>
    <dbReference type="NCBI Taxonomy" id="13708"/>
    <lineage>
        <taxon>Eukaryota</taxon>
        <taxon>Viridiplantae</taxon>
        <taxon>Streptophyta</taxon>
        <taxon>Embryophyta</taxon>
        <taxon>Tracheophyta</taxon>
        <taxon>Spermatophyta</taxon>
        <taxon>Magnoliopsida</taxon>
        <taxon>eudicotyledons</taxon>
        <taxon>Gunneridae</taxon>
        <taxon>Pentapetalae</taxon>
        <taxon>asterids</taxon>
        <taxon>campanulids</taxon>
        <taxon>Asterales</taxon>
        <taxon>Asteraceae</taxon>
        <taxon>Asteroideae</taxon>
        <taxon>Heliantheae alliance</taxon>
        <taxon>Tageteae</taxon>
        <taxon>Tagetes</taxon>
    </lineage>
</organism>
<comment type="caution">
    <text evidence="1">The sequence shown here is derived from an EMBL/GenBank/DDBJ whole genome shotgun (WGS) entry which is preliminary data.</text>
</comment>
<accession>A0AAD8K321</accession>
<protein>
    <submittedName>
        <fullName evidence="1">Uncharacterized protein</fullName>
    </submittedName>
</protein>
<dbReference type="Proteomes" id="UP001229421">
    <property type="component" value="Unassembled WGS sequence"/>
</dbReference>
<reference evidence="1" key="1">
    <citation type="journal article" date="2023" name="bioRxiv">
        <title>Improved chromosome-level genome assembly for marigold (Tagetes erecta).</title>
        <authorList>
            <person name="Jiang F."/>
            <person name="Yuan L."/>
            <person name="Wang S."/>
            <person name="Wang H."/>
            <person name="Xu D."/>
            <person name="Wang A."/>
            <person name="Fan W."/>
        </authorList>
    </citation>
    <scope>NUCLEOTIDE SEQUENCE</scope>
    <source>
        <strain evidence="1">WSJ</strain>
        <tissue evidence="1">Leaf</tissue>
    </source>
</reference>
<sequence length="143" mass="15814">MYVSVSATMLLDWIIAAVIDGYGGLKRFLEKSGLASGLKRFLKLKDLYLEIGKNKISASHFKNPLKKVATKTALAKGRYGKTGVVVCEVLSGMTYHIPLGGFSSDSIMIERRDNTMLIYGDVYVDEKNIRDVLVEIALPEPRA</sequence>